<dbReference type="OrthoDB" id="9808480at2"/>
<dbReference type="GO" id="GO:0005737">
    <property type="term" value="C:cytoplasm"/>
    <property type="evidence" value="ECO:0007669"/>
    <property type="project" value="UniProtKB-SubCell"/>
</dbReference>
<comment type="caution">
    <text evidence="7">The sequence shown here is derived from an EMBL/GenBank/DDBJ whole genome shotgun (WGS) entry which is preliminary data.</text>
</comment>
<dbReference type="NCBIfam" id="TIGR02044">
    <property type="entry name" value="CueR"/>
    <property type="match status" value="1"/>
</dbReference>
<dbReference type="Pfam" id="PF00376">
    <property type="entry name" value="MerR"/>
    <property type="match status" value="1"/>
</dbReference>
<dbReference type="SMART" id="SM00422">
    <property type="entry name" value="HTH_MERR"/>
    <property type="match status" value="1"/>
</dbReference>
<dbReference type="PROSITE" id="PS50937">
    <property type="entry name" value="HTH_MERR_2"/>
    <property type="match status" value="1"/>
</dbReference>
<dbReference type="PANTHER" id="PTHR30204:SF94">
    <property type="entry name" value="HEAVY METAL-DEPENDENT TRANSCRIPTIONAL REGULATOR HI_0293-RELATED"/>
    <property type="match status" value="1"/>
</dbReference>
<gene>
    <name evidence="7" type="primary">cueR</name>
    <name evidence="7" type="ORF">D3870_02030</name>
</gene>
<evidence type="ECO:0000256" key="5">
    <source>
        <dbReference type="ARBA" id="ARBA00023163"/>
    </source>
</evidence>
<keyword evidence="3" id="KW-0805">Transcription regulation</keyword>
<dbReference type="InterPro" id="IPR015358">
    <property type="entry name" value="Tscrpt_reg_MerR_DNA-bd"/>
</dbReference>
<keyword evidence="2" id="KW-0963">Cytoplasm</keyword>
<dbReference type="RefSeq" id="WP_119736246.1">
    <property type="nucleotide sequence ID" value="NZ_QYUN01000002.1"/>
</dbReference>
<dbReference type="Proteomes" id="UP000285190">
    <property type="component" value="Unassembled WGS sequence"/>
</dbReference>
<accession>A0A418WXK4</accession>
<evidence type="ECO:0000259" key="6">
    <source>
        <dbReference type="PROSITE" id="PS50937"/>
    </source>
</evidence>
<evidence type="ECO:0000256" key="4">
    <source>
        <dbReference type="ARBA" id="ARBA00023125"/>
    </source>
</evidence>
<sequence>MNIGEAAVASGVTAKMIRYYESIDLIKETKRSDAGYRKYGEKELHTLRFIKRARTLGFSLEQIRELLSLWQDSARASSDVKAIAQAHVTDLDRRILELTEMRDTLSNLAHACAGDHRPDCPILHGLSSAADGACHKRDASH</sequence>
<dbReference type="EMBL" id="QYUN01000002">
    <property type="protein sequence ID" value="RJG04954.1"/>
    <property type="molecule type" value="Genomic_DNA"/>
</dbReference>
<dbReference type="PROSITE" id="PS00552">
    <property type="entry name" value="HTH_MERR_1"/>
    <property type="match status" value="1"/>
</dbReference>
<dbReference type="AlphaFoldDB" id="A0A418WXK4"/>
<dbReference type="InterPro" id="IPR011789">
    <property type="entry name" value="CueR"/>
</dbReference>
<dbReference type="Gene3D" id="1.10.1660.10">
    <property type="match status" value="1"/>
</dbReference>
<keyword evidence="8" id="KW-1185">Reference proteome</keyword>
<feature type="domain" description="HTH merR-type" evidence="6">
    <location>
        <begin position="1"/>
        <end position="69"/>
    </location>
</feature>
<reference evidence="7 8" key="1">
    <citation type="submission" date="2018-09" db="EMBL/GenBank/DDBJ databases">
        <authorList>
            <person name="Zhu H."/>
        </authorList>
    </citation>
    <scope>NUCLEOTIDE SEQUENCE [LARGE SCALE GENOMIC DNA]</scope>
    <source>
        <strain evidence="7 8">K2R10-39</strain>
    </source>
</reference>
<dbReference type="InterPro" id="IPR047057">
    <property type="entry name" value="MerR_fam"/>
</dbReference>
<dbReference type="InterPro" id="IPR009061">
    <property type="entry name" value="DNA-bd_dom_put_sf"/>
</dbReference>
<proteinExistence type="predicted"/>
<evidence type="ECO:0000256" key="2">
    <source>
        <dbReference type="ARBA" id="ARBA00022490"/>
    </source>
</evidence>
<dbReference type="GO" id="GO:0003700">
    <property type="term" value="F:DNA-binding transcription factor activity"/>
    <property type="evidence" value="ECO:0007669"/>
    <property type="project" value="InterPro"/>
</dbReference>
<name>A0A418WXK4_9BURK</name>
<dbReference type="PANTHER" id="PTHR30204">
    <property type="entry name" value="REDOX-CYCLING DRUG-SENSING TRANSCRIPTIONAL ACTIVATOR SOXR"/>
    <property type="match status" value="1"/>
</dbReference>
<protein>
    <submittedName>
        <fullName evidence="7">Cu(I)-responsive transcriptional regulator</fullName>
    </submittedName>
</protein>
<evidence type="ECO:0000256" key="1">
    <source>
        <dbReference type="ARBA" id="ARBA00004496"/>
    </source>
</evidence>
<evidence type="ECO:0000313" key="8">
    <source>
        <dbReference type="Proteomes" id="UP000285190"/>
    </source>
</evidence>
<keyword evidence="5" id="KW-0804">Transcription</keyword>
<dbReference type="SUPFAM" id="SSF46955">
    <property type="entry name" value="Putative DNA-binding domain"/>
    <property type="match status" value="1"/>
</dbReference>
<keyword evidence="4" id="KW-0238">DNA-binding</keyword>
<evidence type="ECO:0000256" key="3">
    <source>
        <dbReference type="ARBA" id="ARBA00023015"/>
    </source>
</evidence>
<organism evidence="7 8">
    <name type="scientific">Noviherbaspirillum cavernae</name>
    <dbReference type="NCBI Taxonomy" id="2320862"/>
    <lineage>
        <taxon>Bacteria</taxon>
        <taxon>Pseudomonadati</taxon>
        <taxon>Pseudomonadota</taxon>
        <taxon>Betaproteobacteria</taxon>
        <taxon>Burkholderiales</taxon>
        <taxon>Oxalobacteraceae</taxon>
        <taxon>Noviherbaspirillum</taxon>
    </lineage>
</organism>
<dbReference type="GO" id="GO:0003677">
    <property type="term" value="F:DNA binding"/>
    <property type="evidence" value="ECO:0007669"/>
    <property type="project" value="UniProtKB-KW"/>
</dbReference>
<dbReference type="GO" id="GO:0005507">
    <property type="term" value="F:copper ion binding"/>
    <property type="evidence" value="ECO:0007669"/>
    <property type="project" value="InterPro"/>
</dbReference>
<dbReference type="Pfam" id="PF09278">
    <property type="entry name" value="MerR-DNA-bind"/>
    <property type="match status" value="1"/>
</dbReference>
<dbReference type="GO" id="GO:0045893">
    <property type="term" value="P:positive regulation of DNA-templated transcription"/>
    <property type="evidence" value="ECO:0007669"/>
    <property type="project" value="InterPro"/>
</dbReference>
<comment type="subcellular location">
    <subcellularLocation>
        <location evidence="1">Cytoplasm</location>
    </subcellularLocation>
</comment>
<dbReference type="CDD" id="cd01108">
    <property type="entry name" value="HTH_CueR"/>
    <property type="match status" value="1"/>
</dbReference>
<dbReference type="InterPro" id="IPR000551">
    <property type="entry name" value="MerR-type_HTH_dom"/>
</dbReference>
<dbReference type="PRINTS" id="PR00040">
    <property type="entry name" value="HTHMERR"/>
</dbReference>
<evidence type="ECO:0000313" key="7">
    <source>
        <dbReference type="EMBL" id="RJG04954.1"/>
    </source>
</evidence>